<keyword evidence="4" id="KW-0233">DNA recombination</keyword>
<evidence type="ECO:0000256" key="1">
    <source>
        <dbReference type="ARBA" id="ARBA00010075"/>
    </source>
</evidence>
<keyword evidence="3" id="KW-0238">DNA-binding</keyword>
<keyword evidence="2" id="KW-0815">Transposition</keyword>
<dbReference type="Pfam" id="PF01609">
    <property type="entry name" value="DDE_Tnp_1"/>
    <property type="match status" value="1"/>
</dbReference>
<dbReference type="OrthoDB" id="7327264at2"/>
<organism evidence="6 7">
    <name type="scientific">Chlorobium phaeobacteroides (strain DSM 266 / SMG 266 / 2430)</name>
    <dbReference type="NCBI Taxonomy" id="290317"/>
    <lineage>
        <taxon>Bacteria</taxon>
        <taxon>Pseudomonadati</taxon>
        <taxon>Chlorobiota</taxon>
        <taxon>Chlorobiia</taxon>
        <taxon>Chlorobiales</taxon>
        <taxon>Chlorobiaceae</taxon>
        <taxon>Chlorobium/Pelodictyon group</taxon>
        <taxon>Chlorobium</taxon>
    </lineage>
</organism>
<dbReference type="InterPro" id="IPR047952">
    <property type="entry name" value="Transpos_IS4"/>
</dbReference>
<dbReference type="Gene3D" id="3.90.350.10">
    <property type="entry name" value="Transposase Inhibitor Protein From Tn5, Chain A, domain 1"/>
    <property type="match status" value="1"/>
</dbReference>
<protein>
    <submittedName>
        <fullName evidence="6">Transposase, IS4 family</fullName>
    </submittedName>
</protein>
<dbReference type="GO" id="GO:0004803">
    <property type="term" value="F:transposase activity"/>
    <property type="evidence" value="ECO:0007669"/>
    <property type="project" value="InterPro"/>
</dbReference>
<dbReference type="KEGG" id="cph:Cpha266_0015"/>
<proteinExistence type="inferred from homology"/>
<evidence type="ECO:0000256" key="3">
    <source>
        <dbReference type="ARBA" id="ARBA00023125"/>
    </source>
</evidence>
<evidence type="ECO:0000256" key="2">
    <source>
        <dbReference type="ARBA" id="ARBA00022578"/>
    </source>
</evidence>
<dbReference type="eggNOG" id="COG3385">
    <property type="taxonomic scope" value="Bacteria"/>
</dbReference>
<accession>A1BCF6</accession>
<comment type="similarity">
    <text evidence="1">Belongs to the transposase 11 family.</text>
</comment>
<dbReference type="HOGENOM" id="CLU_043140_0_0_10"/>
<dbReference type="GO" id="GO:0006313">
    <property type="term" value="P:DNA transposition"/>
    <property type="evidence" value="ECO:0007669"/>
    <property type="project" value="InterPro"/>
</dbReference>
<evidence type="ECO:0000313" key="6">
    <source>
        <dbReference type="EMBL" id="ABL64089.1"/>
    </source>
</evidence>
<evidence type="ECO:0000256" key="4">
    <source>
        <dbReference type="ARBA" id="ARBA00023172"/>
    </source>
</evidence>
<dbReference type="SUPFAM" id="SSF53098">
    <property type="entry name" value="Ribonuclease H-like"/>
    <property type="match status" value="1"/>
</dbReference>
<dbReference type="NCBIfam" id="NF033592">
    <property type="entry name" value="transpos_IS4_1"/>
    <property type="match status" value="1"/>
</dbReference>
<name>A1BCF6_CHLPD</name>
<dbReference type="PANTHER" id="PTHR33258:SF1">
    <property type="entry name" value="TRANSPOSASE INSL FOR INSERTION SEQUENCE ELEMENT IS186A-RELATED"/>
    <property type="match status" value="1"/>
</dbReference>
<dbReference type="Proteomes" id="UP000008701">
    <property type="component" value="Chromosome"/>
</dbReference>
<reference evidence="6 7" key="1">
    <citation type="submission" date="2006-12" db="EMBL/GenBank/DDBJ databases">
        <title>Complete sequence of Chlorobium phaeobacteroides DSM 266.</title>
        <authorList>
            <consortium name="US DOE Joint Genome Institute"/>
            <person name="Copeland A."/>
            <person name="Lucas S."/>
            <person name="Lapidus A."/>
            <person name="Barry K."/>
            <person name="Detter J.C."/>
            <person name="Glavina del Rio T."/>
            <person name="Hammon N."/>
            <person name="Israni S."/>
            <person name="Pitluck S."/>
            <person name="Goltsman E."/>
            <person name="Schmutz J."/>
            <person name="Larimer F."/>
            <person name="Land M."/>
            <person name="Hauser L."/>
            <person name="Mikhailova N."/>
            <person name="Li T."/>
            <person name="Overmann J."/>
            <person name="Bryant D.A."/>
            <person name="Richardson P."/>
        </authorList>
    </citation>
    <scope>NUCLEOTIDE SEQUENCE [LARGE SCALE GENOMIC DNA]</scope>
    <source>
        <strain evidence="6 7">DSM 266</strain>
    </source>
</reference>
<gene>
    <name evidence="6" type="ordered locus">Cpha266_0015</name>
</gene>
<dbReference type="AlphaFoldDB" id="A1BCF6"/>
<evidence type="ECO:0000259" key="5">
    <source>
        <dbReference type="Pfam" id="PF01609"/>
    </source>
</evidence>
<dbReference type="STRING" id="290317.Cpha266_0015"/>
<sequence>MDATVIDLCLRVFPWAEFRQRKGAIKLHYLYDHRSSLPAFMVMTDGKKSDIRVARSQEKLDFHLLPDSIVSFDRAYIDFEWLYTLDQRKVWFVTRSKANIQYRIIGQHQPIKNKQVTRDERIELIIEKSRAKYLKPLRLVCYTDQETGKAYEFITNNIKLAASTIAAIYKSRWQIETFFRWIKQNLKIKSFQGTSQNAVLSQTWIAMCYYLRLSYIKFKTKYRHSLQELTRMIAAVLIEHRLLIDISSLRSR</sequence>
<dbReference type="PANTHER" id="PTHR33258">
    <property type="entry name" value="TRANSPOSASE INSL FOR INSERTION SEQUENCE ELEMENT IS186A-RELATED"/>
    <property type="match status" value="1"/>
</dbReference>
<dbReference type="GO" id="GO:0003677">
    <property type="term" value="F:DNA binding"/>
    <property type="evidence" value="ECO:0007669"/>
    <property type="project" value="UniProtKB-KW"/>
</dbReference>
<dbReference type="InterPro" id="IPR012337">
    <property type="entry name" value="RNaseH-like_sf"/>
</dbReference>
<dbReference type="InterPro" id="IPR002559">
    <property type="entry name" value="Transposase_11"/>
</dbReference>
<dbReference type="EMBL" id="CP000492">
    <property type="protein sequence ID" value="ABL64089.1"/>
    <property type="molecule type" value="Genomic_DNA"/>
</dbReference>
<feature type="domain" description="Transposase IS4-like" evidence="5">
    <location>
        <begin position="19"/>
        <end position="210"/>
    </location>
</feature>
<evidence type="ECO:0000313" key="7">
    <source>
        <dbReference type="Proteomes" id="UP000008701"/>
    </source>
</evidence>
<keyword evidence="7" id="KW-1185">Reference proteome</keyword>